<sequence length="69" mass="6809">MRFYIILLAFSMCAWVALAAGSDIGKAHTNHIGGQSAKVETVDTGAATTDDAVAGDAVAGDAVAGDAVA</sequence>
<evidence type="ECO:0000256" key="1">
    <source>
        <dbReference type="SAM" id="SignalP"/>
    </source>
</evidence>
<proteinExistence type="predicted"/>
<evidence type="ECO:0000313" key="2">
    <source>
        <dbReference type="EMBL" id="KAG0273683.1"/>
    </source>
</evidence>
<organism evidence="2 3">
    <name type="scientific">Linnemannia gamsii</name>
    <dbReference type="NCBI Taxonomy" id="64522"/>
    <lineage>
        <taxon>Eukaryota</taxon>
        <taxon>Fungi</taxon>
        <taxon>Fungi incertae sedis</taxon>
        <taxon>Mucoromycota</taxon>
        <taxon>Mortierellomycotina</taxon>
        <taxon>Mortierellomycetes</taxon>
        <taxon>Mortierellales</taxon>
        <taxon>Mortierellaceae</taxon>
        <taxon>Linnemannia</taxon>
    </lineage>
</organism>
<feature type="signal peptide" evidence="1">
    <location>
        <begin position="1"/>
        <end position="19"/>
    </location>
</feature>
<keyword evidence="1" id="KW-0732">Signal</keyword>
<accession>A0ABQ7JII4</accession>
<comment type="caution">
    <text evidence="2">The sequence shown here is derived from an EMBL/GenBank/DDBJ whole genome shotgun (WGS) entry which is preliminary data.</text>
</comment>
<dbReference type="Proteomes" id="UP001194696">
    <property type="component" value="Unassembled WGS sequence"/>
</dbReference>
<dbReference type="EMBL" id="JAAAIM010002189">
    <property type="protein sequence ID" value="KAG0273683.1"/>
    <property type="molecule type" value="Genomic_DNA"/>
</dbReference>
<keyword evidence="3" id="KW-1185">Reference proteome</keyword>
<protein>
    <submittedName>
        <fullName evidence="2">Uncharacterized protein</fullName>
    </submittedName>
</protein>
<feature type="chain" id="PRO_5047283581" evidence="1">
    <location>
        <begin position="20"/>
        <end position="69"/>
    </location>
</feature>
<feature type="non-terminal residue" evidence="2">
    <location>
        <position position="69"/>
    </location>
</feature>
<evidence type="ECO:0000313" key="3">
    <source>
        <dbReference type="Proteomes" id="UP001194696"/>
    </source>
</evidence>
<reference evidence="2 3" key="1">
    <citation type="journal article" date="2020" name="Fungal Divers.">
        <title>Resolving the Mortierellaceae phylogeny through synthesis of multi-gene phylogenetics and phylogenomics.</title>
        <authorList>
            <person name="Vandepol N."/>
            <person name="Liber J."/>
            <person name="Desiro A."/>
            <person name="Na H."/>
            <person name="Kennedy M."/>
            <person name="Barry K."/>
            <person name="Grigoriev I.V."/>
            <person name="Miller A.N."/>
            <person name="O'Donnell K."/>
            <person name="Stajich J.E."/>
            <person name="Bonito G."/>
        </authorList>
    </citation>
    <scope>NUCLEOTIDE SEQUENCE [LARGE SCALE GENOMIC DNA]</scope>
    <source>
        <strain evidence="2 3">AD045</strain>
    </source>
</reference>
<name>A0ABQ7JII4_9FUNG</name>
<gene>
    <name evidence="2" type="ORF">BGZ96_004702</name>
</gene>